<dbReference type="STRING" id="745368.SAMN02745178_02422"/>
<sequence length="271" mass="29661">MSRAKVYGLLMALAMLFMAGLCACSAQPHSAAETAPQTIVVGIDVFDPYSYLDRNGQFAGIDVELATEAFSRLGYTPEFRTISWPDKDILLSDGTIDCIWSCFSMSGRETKYQWAGPYMYSRQVVAVRADSDIQSLSDLADKRIGVQATTKAESLFLGEISSLLPEVKQVNSFETTEDMFAALRKGYVDAVAGHEALVAKLTNLDESSYRVLAESPYSSELGVAFAKDTHEDLAVQLTQTLEDMKQDGTIGRVAEKFGLDAEKTVWGEPGK</sequence>
<dbReference type="RefSeq" id="WP_159447040.1">
    <property type="nucleotide sequence ID" value="NZ_FUYF01000019.1"/>
</dbReference>
<protein>
    <submittedName>
        <fullName evidence="4">Amino acid ABC transporter substrate-binding protein, PAAT family</fullName>
    </submittedName>
</protein>
<dbReference type="SUPFAM" id="SSF53850">
    <property type="entry name" value="Periplasmic binding protein-like II"/>
    <property type="match status" value="1"/>
</dbReference>
<gene>
    <name evidence="4" type="ORF">SAMN02745178_02422</name>
</gene>
<proteinExistence type="predicted"/>
<evidence type="ECO:0000259" key="3">
    <source>
        <dbReference type="SMART" id="SM00062"/>
    </source>
</evidence>
<dbReference type="AlphaFoldDB" id="A0A1T4XW24"/>
<evidence type="ECO:0000313" key="4">
    <source>
        <dbReference type="EMBL" id="SKA93737.1"/>
    </source>
</evidence>
<dbReference type="Proteomes" id="UP000190286">
    <property type="component" value="Unassembled WGS sequence"/>
</dbReference>
<feature type="chain" id="PRO_5012120304" evidence="2">
    <location>
        <begin position="32"/>
        <end position="271"/>
    </location>
</feature>
<dbReference type="GeneID" id="93338864"/>
<evidence type="ECO:0000256" key="1">
    <source>
        <dbReference type="ARBA" id="ARBA00022729"/>
    </source>
</evidence>
<dbReference type="OrthoDB" id="9775197at2"/>
<keyword evidence="5" id="KW-1185">Reference proteome</keyword>
<feature type="domain" description="Solute-binding protein family 3/N-terminal" evidence="3">
    <location>
        <begin position="38"/>
        <end position="261"/>
    </location>
</feature>
<evidence type="ECO:0000256" key="2">
    <source>
        <dbReference type="SAM" id="SignalP"/>
    </source>
</evidence>
<name>A0A1T4XW24_9FIRM</name>
<dbReference type="SMART" id="SM00062">
    <property type="entry name" value="PBPb"/>
    <property type="match status" value="1"/>
</dbReference>
<dbReference type="Gene3D" id="3.40.190.10">
    <property type="entry name" value="Periplasmic binding protein-like II"/>
    <property type="match status" value="2"/>
</dbReference>
<keyword evidence="1 2" id="KW-0732">Signal</keyword>
<organism evidence="4 5">
    <name type="scientific">Gemmiger formicilis</name>
    <dbReference type="NCBI Taxonomy" id="745368"/>
    <lineage>
        <taxon>Bacteria</taxon>
        <taxon>Bacillati</taxon>
        <taxon>Bacillota</taxon>
        <taxon>Clostridia</taxon>
        <taxon>Eubacteriales</taxon>
        <taxon>Gemmiger</taxon>
    </lineage>
</organism>
<dbReference type="InterPro" id="IPR001638">
    <property type="entry name" value="Solute-binding_3/MltF_N"/>
</dbReference>
<dbReference type="Pfam" id="PF00497">
    <property type="entry name" value="SBP_bac_3"/>
    <property type="match status" value="1"/>
</dbReference>
<reference evidence="4 5" key="1">
    <citation type="submission" date="2017-02" db="EMBL/GenBank/DDBJ databases">
        <authorList>
            <person name="Peterson S.W."/>
        </authorList>
    </citation>
    <scope>NUCLEOTIDE SEQUENCE [LARGE SCALE GENOMIC DNA]</scope>
    <source>
        <strain evidence="4 5">ATCC 27749</strain>
    </source>
</reference>
<accession>A0A1T4XW24</accession>
<dbReference type="EMBL" id="FUYF01000019">
    <property type="protein sequence ID" value="SKA93737.1"/>
    <property type="molecule type" value="Genomic_DNA"/>
</dbReference>
<dbReference type="PROSITE" id="PS51257">
    <property type="entry name" value="PROKAR_LIPOPROTEIN"/>
    <property type="match status" value="1"/>
</dbReference>
<dbReference type="PANTHER" id="PTHR35936">
    <property type="entry name" value="MEMBRANE-BOUND LYTIC MUREIN TRANSGLYCOSYLASE F"/>
    <property type="match status" value="1"/>
</dbReference>
<evidence type="ECO:0000313" key="5">
    <source>
        <dbReference type="Proteomes" id="UP000190286"/>
    </source>
</evidence>
<feature type="signal peptide" evidence="2">
    <location>
        <begin position="1"/>
        <end position="31"/>
    </location>
</feature>